<sequence>MVWQVIVILPINSNETKKLLSHMYNEVSKELFGFGTTLLKVTVEQNVITFQAKHRRAPRSEALEGEVPSLKQEVDFHMSLLYKKKLKQKLETQTNWDIEAVLRDYDSATQLAFTNIVLKEKII</sequence>
<accession>A0A223EJL5</accession>
<protein>
    <submittedName>
        <fullName evidence="1">DUF2294 domain-containing protein</fullName>
    </submittedName>
</protein>
<organism evidence="1 2">
    <name type="scientific">Peribacillus simplex NBRC 15720 = DSM 1321</name>
    <dbReference type="NCBI Taxonomy" id="1349754"/>
    <lineage>
        <taxon>Bacteria</taxon>
        <taxon>Bacillati</taxon>
        <taxon>Bacillota</taxon>
        <taxon>Bacilli</taxon>
        <taxon>Bacillales</taxon>
        <taxon>Bacillaceae</taxon>
        <taxon>Peribacillus</taxon>
    </lineage>
</organism>
<proteinExistence type="predicted"/>
<name>A0A223EJL5_9BACI</name>
<dbReference type="EMBL" id="CP017704">
    <property type="protein sequence ID" value="ASS95438.1"/>
    <property type="molecule type" value="Genomic_DNA"/>
</dbReference>
<evidence type="ECO:0000313" key="2">
    <source>
        <dbReference type="Proteomes" id="UP000214618"/>
    </source>
</evidence>
<dbReference type="AlphaFoldDB" id="A0A223EJL5"/>
<evidence type="ECO:0000313" key="1">
    <source>
        <dbReference type="EMBL" id="ASS95438.1"/>
    </source>
</evidence>
<dbReference type="Proteomes" id="UP000214618">
    <property type="component" value="Chromosome"/>
</dbReference>
<gene>
    <name evidence="1" type="ORF">BS1321_16885</name>
</gene>
<reference evidence="1 2" key="1">
    <citation type="submission" date="2016-10" db="EMBL/GenBank/DDBJ databases">
        <title>The whole genome sequencing and assembly of Bacillus simplex DSM 1321 strain.</title>
        <authorList>
            <person name="Park M.-K."/>
            <person name="Lee Y.-J."/>
            <person name="Yi H."/>
            <person name="Bahn Y.-S."/>
            <person name="Kim J.F."/>
            <person name="Lee D.-W."/>
        </authorList>
    </citation>
    <scope>NUCLEOTIDE SEQUENCE [LARGE SCALE GENOMIC DNA]</scope>
    <source>
        <strain evidence="1 2">DSM 1321</strain>
    </source>
</reference>